<name>A0A8J8GE13_9FLAO</name>
<organism evidence="3 4">
    <name type="scientific">Frigoriflavimonas asaccharolytica</name>
    <dbReference type="NCBI Taxonomy" id="2735899"/>
    <lineage>
        <taxon>Bacteria</taxon>
        <taxon>Pseudomonadati</taxon>
        <taxon>Bacteroidota</taxon>
        <taxon>Flavobacteriia</taxon>
        <taxon>Flavobacteriales</taxon>
        <taxon>Weeksellaceae</taxon>
        <taxon>Frigoriflavimonas</taxon>
    </lineage>
</organism>
<evidence type="ECO:0000259" key="2">
    <source>
        <dbReference type="Pfam" id="PF26603"/>
    </source>
</evidence>
<gene>
    <name evidence="3" type="ORF">HNQ03_003217</name>
</gene>
<sequence>MGYVIGIVIGIPIFIFVGNFFFFRGNAPNDIEIEKYIQNSKNDTIILPHSTEITSKQYIKGLSRRGRPSGFLWSYIYFDNKYKKFLSLQTFLWLDENSQMRGTTLGSNENGDKMSVHINQLQLNNSKYGTKENPVPVFPIDIILEPGQSSWEARGYPEDPFHVSDELNKIFVEQYLKHFMPKEEFKEMFEE</sequence>
<evidence type="ECO:0000256" key="1">
    <source>
        <dbReference type="SAM" id="Phobius"/>
    </source>
</evidence>
<evidence type="ECO:0000313" key="3">
    <source>
        <dbReference type="EMBL" id="NRS94117.1"/>
    </source>
</evidence>
<dbReference type="Pfam" id="PF26603">
    <property type="entry name" value="DUF8188"/>
    <property type="match status" value="1"/>
</dbReference>
<keyword evidence="4" id="KW-1185">Reference proteome</keyword>
<dbReference type="EMBL" id="JABSNO010000047">
    <property type="protein sequence ID" value="NRS94117.1"/>
    <property type="molecule type" value="Genomic_DNA"/>
</dbReference>
<keyword evidence="1" id="KW-0812">Transmembrane</keyword>
<accession>A0A8J8GE13</accession>
<comment type="caution">
    <text evidence="3">The sequence shown here is derived from an EMBL/GenBank/DDBJ whole genome shotgun (WGS) entry which is preliminary data.</text>
</comment>
<keyword evidence="1" id="KW-1133">Transmembrane helix</keyword>
<dbReference type="InterPro" id="IPR058501">
    <property type="entry name" value="DUF8188"/>
</dbReference>
<dbReference type="RefSeq" id="WP_173780642.1">
    <property type="nucleotide sequence ID" value="NZ_JABSNO010000047.1"/>
</dbReference>
<dbReference type="Proteomes" id="UP000610746">
    <property type="component" value="Unassembled WGS sequence"/>
</dbReference>
<proteinExistence type="predicted"/>
<reference evidence="3" key="1">
    <citation type="submission" date="2020-05" db="EMBL/GenBank/DDBJ databases">
        <title>Genomic Encyclopedia of Type Strains, Phase IV (KMG-V): Genome sequencing to study the core and pangenomes of soil and plant-associated prokaryotes.</title>
        <authorList>
            <person name="Whitman W."/>
        </authorList>
    </citation>
    <scope>NUCLEOTIDE SEQUENCE</scope>
    <source>
        <strain evidence="3">16F</strain>
    </source>
</reference>
<feature type="transmembrane region" description="Helical" evidence="1">
    <location>
        <begin position="6"/>
        <end position="23"/>
    </location>
</feature>
<keyword evidence="1" id="KW-0472">Membrane</keyword>
<evidence type="ECO:0000313" key="4">
    <source>
        <dbReference type="Proteomes" id="UP000610746"/>
    </source>
</evidence>
<feature type="domain" description="DUF8188" evidence="2">
    <location>
        <begin position="32"/>
        <end position="189"/>
    </location>
</feature>
<dbReference type="AlphaFoldDB" id="A0A8J8GE13"/>
<protein>
    <recommendedName>
        <fullName evidence="2">DUF8188 domain-containing protein</fullName>
    </recommendedName>
</protein>